<keyword evidence="7" id="KW-0694">RNA-binding</keyword>
<feature type="domain" description="Exoribonuclease phosphorolytic" evidence="9">
    <location>
        <begin position="55"/>
        <end position="183"/>
    </location>
</feature>
<dbReference type="InterPro" id="IPR027408">
    <property type="entry name" value="PNPase/RNase_PH_dom_sf"/>
</dbReference>
<evidence type="ECO:0000256" key="3">
    <source>
        <dbReference type="ARBA" id="ARBA00006678"/>
    </source>
</evidence>
<dbReference type="Pfam" id="PF01138">
    <property type="entry name" value="RNase_PH"/>
    <property type="match status" value="1"/>
</dbReference>
<dbReference type="CDD" id="cd11371">
    <property type="entry name" value="RNase_PH_MTR3"/>
    <property type="match status" value="1"/>
</dbReference>
<protein>
    <submittedName>
        <fullName evidence="11">6168_t:CDS:1</fullName>
    </submittedName>
</protein>
<dbReference type="GO" id="GO:0016075">
    <property type="term" value="P:rRNA catabolic process"/>
    <property type="evidence" value="ECO:0007669"/>
    <property type="project" value="TreeGrafter"/>
</dbReference>
<dbReference type="SUPFAM" id="SSF55666">
    <property type="entry name" value="Ribonuclease PH domain 2-like"/>
    <property type="match status" value="1"/>
</dbReference>
<dbReference type="GO" id="GO:0003723">
    <property type="term" value="F:RNA binding"/>
    <property type="evidence" value="ECO:0007669"/>
    <property type="project" value="UniProtKB-KW"/>
</dbReference>
<reference evidence="11" key="1">
    <citation type="submission" date="2021-06" db="EMBL/GenBank/DDBJ databases">
        <authorList>
            <person name="Kallberg Y."/>
            <person name="Tangrot J."/>
            <person name="Rosling A."/>
        </authorList>
    </citation>
    <scope>NUCLEOTIDE SEQUENCE</scope>
    <source>
        <strain evidence="11">87-6 pot B 2015</strain>
    </source>
</reference>
<evidence type="ECO:0000313" key="11">
    <source>
        <dbReference type="EMBL" id="CAG8475683.1"/>
    </source>
</evidence>
<evidence type="ECO:0000256" key="4">
    <source>
        <dbReference type="ARBA" id="ARBA00022490"/>
    </source>
</evidence>
<dbReference type="GO" id="GO:0071028">
    <property type="term" value="P:nuclear mRNA surveillance"/>
    <property type="evidence" value="ECO:0007669"/>
    <property type="project" value="TreeGrafter"/>
</dbReference>
<evidence type="ECO:0000256" key="2">
    <source>
        <dbReference type="ARBA" id="ARBA00004496"/>
    </source>
</evidence>
<evidence type="ECO:0000313" key="12">
    <source>
        <dbReference type="Proteomes" id="UP000789375"/>
    </source>
</evidence>
<dbReference type="Gene3D" id="3.30.230.70">
    <property type="entry name" value="GHMP Kinase, N-terminal domain"/>
    <property type="match status" value="1"/>
</dbReference>
<keyword evidence="5" id="KW-0698">rRNA processing</keyword>
<dbReference type="PANTHER" id="PTHR11953:SF2">
    <property type="entry name" value="EXOSOME COMPLEX COMPONENT MTR3"/>
    <property type="match status" value="1"/>
</dbReference>
<sequence length="272" mass="30066">MRNKLIQSENLCWLLDEQRPEVTVTPIIIKSSDKEKILLKDVNGRRRDGRNLEDIRPIFLKTGLISQANGSAYIELRQTKIACGVYGPRQTKVASFSGKGNLNCEIKFAPFSCLKRRQSYRDAQEKELSHLVFEALAPSIRLDLLPKSTIDVFISVLENDGTASCLAAAITCASVAVADAGIEMSDQVAACSASYIDGDIYMDSDLLEEQRETGSIVLSYMPSLNEVTHILQSGEVEISQTTQAIEQCTDACSKIYSVMNQSLLESVKDKMQ</sequence>
<dbReference type="Pfam" id="PF03725">
    <property type="entry name" value="RNase_PH_C"/>
    <property type="match status" value="1"/>
</dbReference>
<keyword evidence="12" id="KW-1185">Reference proteome</keyword>
<dbReference type="GO" id="GO:0000176">
    <property type="term" value="C:nuclear exosome (RNase complex)"/>
    <property type="evidence" value="ECO:0007669"/>
    <property type="project" value="TreeGrafter"/>
</dbReference>
<dbReference type="InterPro" id="IPR036345">
    <property type="entry name" value="ExoRNase_PH_dom2_sf"/>
</dbReference>
<dbReference type="PANTHER" id="PTHR11953">
    <property type="entry name" value="EXOSOME COMPLEX COMPONENT"/>
    <property type="match status" value="1"/>
</dbReference>
<organism evidence="11 12">
    <name type="scientific">Funneliformis mosseae</name>
    <name type="common">Endomycorrhizal fungus</name>
    <name type="synonym">Glomus mosseae</name>
    <dbReference type="NCBI Taxonomy" id="27381"/>
    <lineage>
        <taxon>Eukaryota</taxon>
        <taxon>Fungi</taxon>
        <taxon>Fungi incertae sedis</taxon>
        <taxon>Mucoromycota</taxon>
        <taxon>Glomeromycotina</taxon>
        <taxon>Glomeromycetes</taxon>
        <taxon>Glomerales</taxon>
        <taxon>Glomeraceae</taxon>
        <taxon>Funneliformis</taxon>
    </lineage>
</organism>
<evidence type="ECO:0000256" key="8">
    <source>
        <dbReference type="ARBA" id="ARBA00023242"/>
    </source>
</evidence>
<dbReference type="SUPFAM" id="SSF54211">
    <property type="entry name" value="Ribosomal protein S5 domain 2-like"/>
    <property type="match status" value="1"/>
</dbReference>
<feature type="domain" description="Exoribonuclease phosphorolytic" evidence="10">
    <location>
        <begin position="186"/>
        <end position="246"/>
    </location>
</feature>
<dbReference type="InterPro" id="IPR020568">
    <property type="entry name" value="Ribosomal_Su5_D2-typ_SF"/>
</dbReference>
<keyword evidence="6" id="KW-0271">Exosome</keyword>
<keyword evidence="8" id="KW-0539">Nucleus</keyword>
<dbReference type="InterPro" id="IPR050080">
    <property type="entry name" value="RNase_PH"/>
</dbReference>
<evidence type="ECO:0000256" key="5">
    <source>
        <dbReference type="ARBA" id="ARBA00022552"/>
    </source>
</evidence>
<dbReference type="GO" id="GO:0000177">
    <property type="term" value="C:cytoplasmic exosome (RNase complex)"/>
    <property type="evidence" value="ECO:0007669"/>
    <property type="project" value="TreeGrafter"/>
</dbReference>
<dbReference type="Proteomes" id="UP000789375">
    <property type="component" value="Unassembled WGS sequence"/>
</dbReference>
<dbReference type="GO" id="GO:0034475">
    <property type="term" value="P:U4 snRNA 3'-end processing"/>
    <property type="evidence" value="ECO:0007669"/>
    <property type="project" value="TreeGrafter"/>
</dbReference>
<keyword evidence="4" id="KW-0963">Cytoplasm</keyword>
<evidence type="ECO:0000259" key="9">
    <source>
        <dbReference type="Pfam" id="PF01138"/>
    </source>
</evidence>
<dbReference type="GO" id="GO:0071051">
    <property type="term" value="P:poly(A)-dependent snoRNA 3'-end processing"/>
    <property type="evidence" value="ECO:0007669"/>
    <property type="project" value="TreeGrafter"/>
</dbReference>
<comment type="similarity">
    <text evidence="3">Belongs to the RNase PH family.</text>
</comment>
<comment type="subcellular location">
    <subcellularLocation>
        <location evidence="2">Cytoplasm</location>
    </subcellularLocation>
    <subcellularLocation>
        <location evidence="1">Nucleus</location>
    </subcellularLocation>
</comment>
<dbReference type="GO" id="GO:0006364">
    <property type="term" value="P:rRNA processing"/>
    <property type="evidence" value="ECO:0007669"/>
    <property type="project" value="UniProtKB-KW"/>
</dbReference>
<evidence type="ECO:0000256" key="6">
    <source>
        <dbReference type="ARBA" id="ARBA00022835"/>
    </source>
</evidence>
<proteinExistence type="inferred from homology"/>
<dbReference type="InterPro" id="IPR001247">
    <property type="entry name" value="ExoRNase_PH_dom1"/>
</dbReference>
<name>A0A9N8W3B2_FUNMO</name>
<dbReference type="AlphaFoldDB" id="A0A9N8W3B2"/>
<dbReference type="EMBL" id="CAJVPP010000372">
    <property type="protein sequence ID" value="CAG8475683.1"/>
    <property type="molecule type" value="Genomic_DNA"/>
</dbReference>
<evidence type="ECO:0000256" key="7">
    <source>
        <dbReference type="ARBA" id="ARBA00022884"/>
    </source>
</evidence>
<dbReference type="GO" id="GO:0005730">
    <property type="term" value="C:nucleolus"/>
    <property type="evidence" value="ECO:0007669"/>
    <property type="project" value="TreeGrafter"/>
</dbReference>
<evidence type="ECO:0000256" key="1">
    <source>
        <dbReference type="ARBA" id="ARBA00004123"/>
    </source>
</evidence>
<accession>A0A9N8W3B2</accession>
<gene>
    <name evidence="11" type="ORF">FMOSSE_LOCUS2743</name>
</gene>
<comment type="caution">
    <text evidence="11">The sequence shown here is derived from an EMBL/GenBank/DDBJ whole genome shotgun (WGS) entry which is preliminary data.</text>
</comment>
<evidence type="ECO:0000259" key="10">
    <source>
        <dbReference type="Pfam" id="PF03725"/>
    </source>
</evidence>
<dbReference type="InterPro" id="IPR015847">
    <property type="entry name" value="ExoRNase_PH_dom2"/>
</dbReference>